<evidence type="ECO:0000256" key="14">
    <source>
        <dbReference type="PROSITE-ProRule" id="PRU00175"/>
    </source>
</evidence>
<comment type="subcellular location">
    <subcellularLocation>
        <location evidence="2">Membrane</location>
        <topology evidence="2">Single-pass membrane protein</topology>
    </subcellularLocation>
</comment>
<dbReference type="GO" id="GO:0016020">
    <property type="term" value="C:membrane"/>
    <property type="evidence" value="ECO:0007669"/>
    <property type="project" value="UniProtKB-SubCell"/>
</dbReference>
<dbReference type="PROSITE" id="PS50089">
    <property type="entry name" value="ZF_RING_2"/>
    <property type="match status" value="1"/>
</dbReference>
<dbReference type="EMBL" id="CM004389">
    <property type="protein sequence ID" value="OAY54837.1"/>
    <property type="molecule type" value="Genomic_DNA"/>
</dbReference>
<dbReference type="SUPFAM" id="SSF57850">
    <property type="entry name" value="RING/U-box"/>
    <property type="match status" value="1"/>
</dbReference>
<dbReference type="OrthoDB" id="835437at2759"/>
<keyword evidence="9" id="KW-0833">Ubl conjugation pathway</keyword>
<evidence type="ECO:0000256" key="15">
    <source>
        <dbReference type="SAM" id="Phobius"/>
    </source>
</evidence>
<keyword evidence="12 15" id="KW-0472">Membrane</keyword>
<keyword evidence="7" id="KW-0479">Metal-binding</keyword>
<keyword evidence="10" id="KW-0862">Zinc</keyword>
<dbReference type="EC" id="2.3.2.27" evidence="4"/>
<dbReference type="GO" id="GO:0008270">
    <property type="term" value="F:zinc ion binding"/>
    <property type="evidence" value="ECO:0007669"/>
    <property type="project" value="UniProtKB-KW"/>
</dbReference>
<keyword evidence="11 15" id="KW-1133">Transmembrane helix</keyword>
<dbReference type="InterPro" id="IPR013083">
    <property type="entry name" value="Znf_RING/FYVE/PHD"/>
</dbReference>
<evidence type="ECO:0000256" key="5">
    <source>
        <dbReference type="ARBA" id="ARBA00022679"/>
    </source>
</evidence>
<reference evidence="17" key="1">
    <citation type="submission" date="2016-02" db="EMBL/GenBank/DDBJ databases">
        <title>WGS assembly of Manihot esculenta.</title>
        <authorList>
            <person name="Bredeson J.V."/>
            <person name="Prochnik S.E."/>
            <person name="Lyons J.B."/>
            <person name="Schmutz J."/>
            <person name="Grimwood J."/>
            <person name="Vrebalov J."/>
            <person name="Bart R.S."/>
            <person name="Amuge T."/>
            <person name="Ferguson M.E."/>
            <person name="Green R."/>
            <person name="Putnam N."/>
            <person name="Stites J."/>
            <person name="Rounsley S."/>
            <person name="Rokhsar D.S."/>
        </authorList>
    </citation>
    <scope>NUCLEOTIDE SEQUENCE [LARGE SCALE GENOMIC DNA]</scope>
    <source>
        <tissue evidence="17">Leaf</tissue>
    </source>
</reference>
<dbReference type="SMART" id="SM00184">
    <property type="entry name" value="RING"/>
    <property type="match status" value="1"/>
</dbReference>
<dbReference type="AlphaFoldDB" id="A0A2C9W6C5"/>
<accession>A0A2C9W6C5</accession>
<dbReference type="Pfam" id="PF13639">
    <property type="entry name" value="zf-RING_2"/>
    <property type="match status" value="1"/>
</dbReference>
<evidence type="ECO:0000256" key="4">
    <source>
        <dbReference type="ARBA" id="ARBA00012483"/>
    </source>
</evidence>
<organism evidence="17">
    <name type="scientific">Manihot esculenta</name>
    <name type="common">Cassava</name>
    <name type="synonym">Jatropha manihot</name>
    <dbReference type="NCBI Taxonomy" id="3983"/>
    <lineage>
        <taxon>Eukaryota</taxon>
        <taxon>Viridiplantae</taxon>
        <taxon>Streptophyta</taxon>
        <taxon>Embryophyta</taxon>
        <taxon>Tracheophyta</taxon>
        <taxon>Spermatophyta</taxon>
        <taxon>Magnoliopsida</taxon>
        <taxon>eudicotyledons</taxon>
        <taxon>Gunneridae</taxon>
        <taxon>Pentapetalae</taxon>
        <taxon>rosids</taxon>
        <taxon>fabids</taxon>
        <taxon>Malpighiales</taxon>
        <taxon>Euphorbiaceae</taxon>
        <taxon>Crotonoideae</taxon>
        <taxon>Manihoteae</taxon>
        <taxon>Manihot</taxon>
    </lineage>
</organism>
<keyword evidence="5" id="KW-0808">Transferase</keyword>
<evidence type="ECO:0000256" key="13">
    <source>
        <dbReference type="ARBA" id="ARBA00024209"/>
    </source>
</evidence>
<evidence type="ECO:0000256" key="3">
    <source>
        <dbReference type="ARBA" id="ARBA00004906"/>
    </source>
</evidence>
<evidence type="ECO:0000256" key="7">
    <source>
        <dbReference type="ARBA" id="ARBA00022723"/>
    </source>
</evidence>
<evidence type="ECO:0000256" key="1">
    <source>
        <dbReference type="ARBA" id="ARBA00000900"/>
    </source>
</evidence>
<sequence length="191" mass="22715">MEIHSMFEQFFPKSDTSHSDLIALMGFIATVLICTVLLCMIALSTIFLIVYMTFNYIIKPLCLHDEFDDLELGVMYDRDRFMYNYSLEYWNEEILDEIQRFRKDKIARTQFIDNLLPSVEYKEAEEEEEENGDEEMILRYGDCAICLEDYVEGDCCRIFPKCKHMFHSDCIDDWLEKNLTCPICRRYVFGA</sequence>
<dbReference type="GO" id="GO:0061630">
    <property type="term" value="F:ubiquitin protein ligase activity"/>
    <property type="evidence" value="ECO:0000318"/>
    <property type="project" value="GO_Central"/>
</dbReference>
<evidence type="ECO:0000256" key="10">
    <source>
        <dbReference type="ARBA" id="ARBA00022833"/>
    </source>
</evidence>
<dbReference type="PANTHER" id="PTHR45768:SF18">
    <property type="entry name" value="RING-H2 FINGER PROTEIN ATL47-RELATED"/>
    <property type="match status" value="1"/>
</dbReference>
<dbReference type="InterPro" id="IPR001841">
    <property type="entry name" value="Znf_RING"/>
</dbReference>
<keyword evidence="8 14" id="KW-0863">Zinc-finger</keyword>
<feature type="transmembrane region" description="Helical" evidence="15">
    <location>
        <begin position="21"/>
        <end position="54"/>
    </location>
</feature>
<evidence type="ECO:0000313" key="17">
    <source>
        <dbReference type="EMBL" id="OAY54837.1"/>
    </source>
</evidence>
<evidence type="ECO:0000256" key="12">
    <source>
        <dbReference type="ARBA" id="ARBA00023136"/>
    </source>
</evidence>
<protein>
    <recommendedName>
        <fullName evidence="4">RING-type E3 ubiquitin transferase</fullName>
        <ecNumber evidence="4">2.3.2.27</ecNumber>
    </recommendedName>
</protein>
<proteinExistence type="inferred from homology"/>
<evidence type="ECO:0000256" key="2">
    <source>
        <dbReference type="ARBA" id="ARBA00004167"/>
    </source>
</evidence>
<name>A0A2C9W6C5_MANES</name>
<feature type="domain" description="RING-type" evidence="16">
    <location>
        <begin position="143"/>
        <end position="185"/>
    </location>
</feature>
<evidence type="ECO:0000259" key="16">
    <source>
        <dbReference type="PROSITE" id="PS50089"/>
    </source>
</evidence>
<dbReference type="PANTHER" id="PTHR45768">
    <property type="entry name" value="E3 UBIQUITIN-PROTEIN LIGASE RNF13-LIKE"/>
    <property type="match status" value="1"/>
</dbReference>
<evidence type="ECO:0000256" key="8">
    <source>
        <dbReference type="ARBA" id="ARBA00022771"/>
    </source>
</evidence>
<dbReference type="Gene3D" id="3.30.40.10">
    <property type="entry name" value="Zinc/RING finger domain, C3HC4 (zinc finger)"/>
    <property type="match status" value="1"/>
</dbReference>
<gene>
    <name evidence="17" type="ORF">MANES_03G105900</name>
</gene>
<keyword evidence="6 15" id="KW-0812">Transmembrane</keyword>
<comment type="similarity">
    <text evidence="13">Belongs to the RING-type zinc finger family. ATL subfamily.</text>
</comment>
<evidence type="ECO:0000256" key="9">
    <source>
        <dbReference type="ARBA" id="ARBA00022786"/>
    </source>
</evidence>
<comment type="pathway">
    <text evidence="3">Protein modification; protein ubiquitination.</text>
</comment>
<comment type="catalytic activity">
    <reaction evidence="1">
        <text>S-ubiquitinyl-[E2 ubiquitin-conjugating enzyme]-L-cysteine + [acceptor protein]-L-lysine = [E2 ubiquitin-conjugating enzyme]-L-cysteine + N(6)-ubiquitinyl-[acceptor protein]-L-lysine.</text>
        <dbReference type="EC" id="2.3.2.27"/>
    </reaction>
</comment>
<evidence type="ECO:0000256" key="6">
    <source>
        <dbReference type="ARBA" id="ARBA00022692"/>
    </source>
</evidence>
<evidence type="ECO:0000256" key="11">
    <source>
        <dbReference type="ARBA" id="ARBA00022989"/>
    </source>
</evidence>